<protein>
    <submittedName>
        <fullName evidence="2">STAS domain-containing protein</fullName>
    </submittedName>
</protein>
<dbReference type="KEGG" id="psym:J1N51_09110"/>
<organism evidence="2 3">
    <name type="scientific">Psychrosphaera ytuae</name>
    <dbReference type="NCBI Taxonomy" id="2820710"/>
    <lineage>
        <taxon>Bacteria</taxon>
        <taxon>Pseudomonadati</taxon>
        <taxon>Pseudomonadota</taxon>
        <taxon>Gammaproteobacteria</taxon>
        <taxon>Alteromonadales</taxon>
        <taxon>Pseudoalteromonadaceae</taxon>
        <taxon>Psychrosphaera</taxon>
    </lineage>
</organism>
<dbReference type="SUPFAM" id="SSF52091">
    <property type="entry name" value="SpoIIaa-like"/>
    <property type="match status" value="1"/>
</dbReference>
<dbReference type="EMBL" id="CP072110">
    <property type="protein sequence ID" value="QTH62919.1"/>
    <property type="molecule type" value="Genomic_DNA"/>
</dbReference>
<evidence type="ECO:0000313" key="3">
    <source>
        <dbReference type="Proteomes" id="UP000682739"/>
    </source>
</evidence>
<proteinExistence type="predicted"/>
<name>A0A975D9Y6_9GAMM</name>
<dbReference type="InterPro" id="IPR058548">
    <property type="entry name" value="MlaB-like_STAS"/>
</dbReference>
<dbReference type="Proteomes" id="UP000682739">
    <property type="component" value="Chromosome"/>
</dbReference>
<sequence length="87" mass="9303">MKLKSKLHISEAEELAQALISSLESSEPIILDISDVTDADTASIQVLCALQKSLSLTENKIEWSGLSQPLADAAKQLGVQDVLNIPS</sequence>
<accession>A0A975D9Y6</accession>
<dbReference type="AlphaFoldDB" id="A0A975D9Y6"/>
<dbReference type="InterPro" id="IPR002645">
    <property type="entry name" value="STAS_dom"/>
</dbReference>
<gene>
    <name evidence="2" type="ORF">J1N51_09110</name>
</gene>
<keyword evidence="3" id="KW-1185">Reference proteome</keyword>
<dbReference type="InterPro" id="IPR036513">
    <property type="entry name" value="STAS_dom_sf"/>
</dbReference>
<dbReference type="PROSITE" id="PS50801">
    <property type="entry name" value="STAS"/>
    <property type="match status" value="1"/>
</dbReference>
<dbReference type="RefSeq" id="WP_208830599.1">
    <property type="nucleotide sequence ID" value="NZ_CP072110.1"/>
</dbReference>
<evidence type="ECO:0000313" key="2">
    <source>
        <dbReference type="EMBL" id="QTH62919.1"/>
    </source>
</evidence>
<dbReference type="PANTHER" id="PTHR35849">
    <property type="entry name" value="BLR2341 PROTEIN"/>
    <property type="match status" value="1"/>
</dbReference>
<evidence type="ECO:0000259" key="1">
    <source>
        <dbReference type="PROSITE" id="PS50801"/>
    </source>
</evidence>
<feature type="domain" description="STAS" evidence="1">
    <location>
        <begin position="1"/>
        <end position="87"/>
    </location>
</feature>
<dbReference type="Pfam" id="PF13466">
    <property type="entry name" value="STAS_2"/>
    <property type="match status" value="1"/>
</dbReference>
<dbReference type="PANTHER" id="PTHR35849:SF2">
    <property type="entry name" value="BLR2341 PROTEIN"/>
    <property type="match status" value="1"/>
</dbReference>
<dbReference type="InterPro" id="IPR052746">
    <property type="entry name" value="MlaB_ABC_Transporter"/>
</dbReference>
<dbReference type="Gene3D" id="3.30.750.24">
    <property type="entry name" value="STAS domain"/>
    <property type="match status" value="1"/>
</dbReference>
<reference evidence="2" key="1">
    <citation type="submission" date="2021-03" db="EMBL/GenBank/DDBJ databases">
        <title>Description of Psychrosphaera ytuae sp. nov. isolated from deep sea sediment of South China Sea.</title>
        <authorList>
            <person name="Zhang J."/>
            <person name="Xu X.-D."/>
        </authorList>
    </citation>
    <scope>NUCLEOTIDE SEQUENCE</scope>
    <source>
        <strain evidence="2">MTZ26</strain>
    </source>
</reference>